<dbReference type="InterPro" id="IPR038750">
    <property type="entry name" value="YczE/YyaS-like"/>
</dbReference>
<sequence length="196" mass="20481">MAILVGLVLFGIGIALLFLADLGVAPWDILHDALAKLLDHRPGTVLIVLGVPIAGLVLLLRQPIGPATIANTVIIGVVLDLVLAVVEPPSTMAMRVALMVAAPIVVAFGSMLYLGGGLGIGVRDGLMTALEDAGLSTRAARTWIEASVVLIGGALGGTYGVGTLFFALAVGPSLQYFQRRVWAGLPEPPRWVYRRI</sequence>
<gene>
    <name evidence="2" type="ORF">METZ01_LOCUS376086</name>
</gene>
<feature type="transmembrane region" description="Helical" evidence="1">
    <location>
        <begin position="67"/>
        <end position="86"/>
    </location>
</feature>
<feature type="transmembrane region" description="Helical" evidence="1">
    <location>
        <begin position="43"/>
        <end position="60"/>
    </location>
</feature>
<proteinExistence type="predicted"/>
<evidence type="ECO:0000313" key="2">
    <source>
        <dbReference type="EMBL" id="SVD23232.1"/>
    </source>
</evidence>
<dbReference type="EMBL" id="UINC01137719">
    <property type="protein sequence ID" value="SVD23232.1"/>
    <property type="molecule type" value="Genomic_DNA"/>
</dbReference>
<feature type="transmembrane region" description="Helical" evidence="1">
    <location>
        <begin position="92"/>
        <end position="114"/>
    </location>
</feature>
<protein>
    <submittedName>
        <fullName evidence="2">Uncharacterized protein</fullName>
    </submittedName>
</protein>
<keyword evidence="1" id="KW-1133">Transmembrane helix</keyword>
<evidence type="ECO:0000256" key="1">
    <source>
        <dbReference type="SAM" id="Phobius"/>
    </source>
</evidence>
<dbReference type="PANTHER" id="PTHR40078:SF1">
    <property type="entry name" value="INTEGRAL MEMBRANE PROTEIN"/>
    <property type="match status" value="1"/>
</dbReference>
<dbReference type="Pfam" id="PF19700">
    <property type="entry name" value="DUF6198"/>
    <property type="match status" value="1"/>
</dbReference>
<dbReference type="AlphaFoldDB" id="A0A382TN94"/>
<feature type="transmembrane region" description="Helical" evidence="1">
    <location>
        <begin position="148"/>
        <end position="170"/>
    </location>
</feature>
<accession>A0A382TN94</accession>
<keyword evidence="1" id="KW-0472">Membrane</keyword>
<keyword evidence="1" id="KW-0812">Transmembrane</keyword>
<organism evidence="2">
    <name type="scientific">marine metagenome</name>
    <dbReference type="NCBI Taxonomy" id="408172"/>
    <lineage>
        <taxon>unclassified sequences</taxon>
        <taxon>metagenomes</taxon>
        <taxon>ecological metagenomes</taxon>
    </lineage>
</organism>
<name>A0A382TN94_9ZZZZ</name>
<reference evidence="2" key="1">
    <citation type="submission" date="2018-05" db="EMBL/GenBank/DDBJ databases">
        <authorList>
            <person name="Lanie J.A."/>
            <person name="Ng W.-L."/>
            <person name="Kazmierczak K.M."/>
            <person name="Andrzejewski T.M."/>
            <person name="Davidsen T.M."/>
            <person name="Wayne K.J."/>
            <person name="Tettelin H."/>
            <person name="Glass J.I."/>
            <person name="Rusch D."/>
            <person name="Podicherti R."/>
            <person name="Tsui H.-C.T."/>
            <person name="Winkler M.E."/>
        </authorList>
    </citation>
    <scope>NUCLEOTIDE SEQUENCE</scope>
</reference>
<dbReference type="PANTHER" id="PTHR40078">
    <property type="entry name" value="INTEGRAL MEMBRANE PROTEIN-RELATED"/>
    <property type="match status" value="1"/>
</dbReference>